<dbReference type="InterPro" id="IPR004113">
    <property type="entry name" value="FAD-bd_oxidored_4_C"/>
</dbReference>
<keyword evidence="6" id="KW-0408">Iron</keyword>
<keyword evidence="5" id="KW-0560">Oxidoreductase</keyword>
<gene>
    <name evidence="9" type="ORF">RM553_03045</name>
</gene>
<dbReference type="Gene3D" id="3.30.70.2740">
    <property type="match status" value="1"/>
</dbReference>
<comment type="caution">
    <text evidence="9">The sequence shown here is derived from an EMBL/GenBank/DDBJ whole genome shotgun (WGS) entry which is preliminary data.</text>
</comment>
<organism evidence="9 10">
    <name type="scientific">Autumnicola tepida</name>
    <dbReference type="NCBI Taxonomy" id="3075595"/>
    <lineage>
        <taxon>Bacteria</taxon>
        <taxon>Pseudomonadati</taxon>
        <taxon>Bacteroidota</taxon>
        <taxon>Flavobacteriia</taxon>
        <taxon>Flavobacteriales</taxon>
        <taxon>Flavobacteriaceae</taxon>
        <taxon>Autumnicola</taxon>
    </lineage>
</organism>
<evidence type="ECO:0000256" key="5">
    <source>
        <dbReference type="ARBA" id="ARBA00023002"/>
    </source>
</evidence>
<dbReference type="InterPro" id="IPR006094">
    <property type="entry name" value="Oxid_FAD_bind_N"/>
</dbReference>
<dbReference type="InterPro" id="IPR016166">
    <property type="entry name" value="FAD-bd_PCMH"/>
</dbReference>
<evidence type="ECO:0000313" key="9">
    <source>
        <dbReference type="EMBL" id="MDT0641800.1"/>
    </source>
</evidence>
<dbReference type="Pfam" id="PF01565">
    <property type="entry name" value="FAD_binding_4"/>
    <property type="match status" value="1"/>
</dbReference>
<keyword evidence="7" id="KW-0411">Iron-sulfur</keyword>
<evidence type="ECO:0000256" key="6">
    <source>
        <dbReference type="ARBA" id="ARBA00023004"/>
    </source>
</evidence>
<accession>A0ABU3C6W2</accession>
<dbReference type="Gene3D" id="3.30.465.10">
    <property type="match status" value="1"/>
</dbReference>
<sequence>MQNIEQYGELGEKLKEAIKGEVNFEEDYRALYATDASNYRQVPVGVVYPKDKEDIINTVNLCREYDLHLLTRGGGTSLAGECCNSGLVMDFSRHYNKILEIDHEKKTARVQTGLVLDDLNRQLAKYDLIFGPDPATHDHCTLGGMMGNNSCGIHSVMAQVEDGGVRTSDFVQSMEVLTYDGSVFEAGETSEEELGKIISEDDPKGKIYKGLKKIRDDYQQEIRDGIPEIPRRVSGYNLDELLPERNFNVARSLVGTESTCAVFLEATVRVITLPKARSLLILGYDSAYEAGDHVIEIMKHKPIGLEGMDKKLITYMHKKHLHEEVLNLLPKGDGWLLVEFGGDNKEETDGKARKLMDQLKGTSNAPDMKLYDDKKEEQRVWEIREAGLGATAFVEGLPDMWPGWEDSAVPPAKVGDYLRALRKLFQKYGYNPSMYGHFGQGCIHCRVDFDLKTKEGIEKYKSFTDEAADLVVSMGGSLSGEHGDGQARGPLLHKMYGEKLMEAFHKFKETWDPDWKMNPGKVIDPMKRDQNLRLGTDFNPKDPEKTYFKYPEDKGSFHRATMRCVGVGKCRKTESGTMCPSYMVTRDEKHVTRGRAHLLFEMMRGKELEGGFKNEKVKESLDLCLACKGCLDECPVSVDMATYKAEFLAHYYKDKVRPRSAYAFGYIDKWAEKASKMSGVANFVSHQDTFSKIMKSMGDIAPQREIPKFADKPFTKIHRYSEDKHDLEKAVVLWPDTFNNYFFPEVLQAGEKILKSAGFRVIVPKRKFCCGRPLYDFGMLDEARSYLRNILDNLNHLIQDGVPFVGLEASCIAVFRNELGNLFPNDNNALRLKKNFKTLPEFILEHEDNFHFKKLGETALMQKHCHHNAVMGYDADLEVLKKAGVEVNVPDSGCCGLAGSFGFEKGEKYKISMKAGERVIFPAVRKMDEDLLITDGFSCREQINHGTGKMPEHPALILARAIEER</sequence>
<dbReference type="InterPro" id="IPR016164">
    <property type="entry name" value="FAD-linked_Oxase-like_C"/>
</dbReference>
<keyword evidence="3" id="KW-0479">Metal-binding</keyword>
<proteinExistence type="predicted"/>
<dbReference type="PANTHER" id="PTHR11748">
    <property type="entry name" value="D-LACTATE DEHYDROGENASE"/>
    <property type="match status" value="1"/>
</dbReference>
<dbReference type="EMBL" id="JAVRHQ010000002">
    <property type="protein sequence ID" value="MDT0641800.1"/>
    <property type="molecule type" value="Genomic_DNA"/>
</dbReference>
<dbReference type="Pfam" id="PF13183">
    <property type="entry name" value="Fer4_8"/>
    <property type="match status" value="1"/>
</dbReference>
<dbReference type="SUPFAM" id="SSF46548">
    <property type="entry name" value="alpha-helical ferredoxin"/>
    <property type="match status" value="1"/>
</dbReference>
<protein>
    <submittedName>
        <fullName evidence="9">FAD-linked oxidase C-terminal domain-containing protein</fullName>
    </submittedName>
</protein>
<evidence type="ECO:0000256" key="2">
    <source>
        <dbReference type="ARBA" id="ARBA00022630"/>
    </source>
</evidence>
<dbReference type="Pfam" id="PF02913">
    <property type="entry name" value="FAD-oxidase_C"/>
    <property type="match status" value="1"/>
</dbReference>
<feature type="domain" description="FAD-binding PCMH-type" evidence="8">
    <location>
        <begin position="39"/>
        <end position="273"/>
    </location>
</feature>
<dbReference type="RefSeq" id="WP_311533508.1">
    <property type="nucleotide sequence ID" value="NZ_JAVRHQ010000002.1"/>
</dbReference>
<comment type="cofactor">
    <cofactor evidence="1">
        <name>FAD</name>
        <dbReference type="ChEBI" id="CHEBI:57692"/>
    </cofactor>
</comment>
<dbReference type="SUPFAM" id="SSF56176">
    <property type="entry name" value="FAD-binding/transporter-associated domain-like"/>
    <property type="match status" value="1"/>
</dbReference>
<dbReference type="PROSITE" id="PS51387">
    <property type="entry name" value="FAD_PCMH"/>
    <property type="match status" value="1"/>
</dbReference>
<dbReference type="InterPro" id="IPR017900">
    <property type="entry name" value="4Fe4S_Fe_S_CS"/>
</dbReference>
<dbReference type="PANTHER" id="PTHR11748:SF119">
    <property type="entry name" value="D-2-HYDROXYGLUTARATE DEHYDROGENASE"/>
    <property type="match status" value="1"/>
</dbReference>
<evidence type="ECO:0000256" key="4">
    <source>
        <dbReference type="ARBA" id="ARBA00022827"/>
    </source>
</evidence>
<dbReference type="Gene3D" id="3.30.43.10">
    <property type="entry name" value="Uridine Diphospho-n-acetylenolpyruvylglucosamine Reductase, domain 2"/>
    <property type="match status" value="1"/>
</dbReference>
<dbReference type="Proteomes" id="UP001262889">
    <property type="component" value="Unassembled WGS sequence"/>
</dbReference>
<reference evidence="9 10" key="1">
    <citation type="submission" date="2023-09" db="EMBL/GenBank/DDBJ databases">
        <authorList>
            <person name="Rey-Velasco X."/>
        </authorList>
    </citation>
    <scope>NUCLEOTIDE SEQUENCE [LARGE SCALE GENOMIC DNA]</scope>
    <source>
        <strain evidence="9 10">F363</strain>
    </source>
</reference>
<dbReference type="PROSITE" id="PS00198">
    <property type="entry name" value="4FE4S_FER_1"/>
    <property type="match status" value="1"/>
</dbReference>
<evidence type="ECO:0000256" key="1">
    <source>
        <dbReference type="ARBA" id="ARBA00001974"/>
    </source>
</evidence>
<dbReference type="SUPFAM" id="SSF55103">
    <property type="entry name" value="FAD-linked oxidases, C-terminal domain"/>
    <property type="match status" value="1"/>
</dbReference>
<evidence type="ECO:0000256" key="3">
    <source>
        <dbReference type="ARBA" id="ARBA00022723"/>
    </source>
</evidence>
<dbReference type="InterPro" id="IPR016169">
    <property type="entry name" value="FAD-bd_PCMH_sub2"/>
</dbReference>
<evidence type="ECO:0000259" key="8">
    <source>
        <dbReference type="PROSITE" id="PS51387"/>
    </source>
</evidence>
<dbReference type="Pfam" id="PF02754">
    <property type="entry name" value="CCG"/>
    <property type="match status" value="2"/>
</dbReference>
<dbReference type="InterPro" id="IPR036318">
    <property type="entry name" value="FAD-bd_PCMH-like_sf"/>
</dbReference>
<dbReference type="InterPro" id="IPR016167">
    <property type="entry name" value="FAD-bd_PCMH_sub1"/>
</dbReference>
<keyword evidence="10" id="KW-1185">Reference proteome</keyword>
<keyword evidence="2" id="KW-0285">Flavoprotein</keyword>
<evidence type="ECO:0000313" key="10">
    <source>
        <dbReference type="Proteomes" id="UP001262889"/>
    </source>
</evidence>
<evidence type="ECO:0000256" key="7">
    <source>
        <dbReference type="ARBA" id="ARBA00023014"/>
    </source>
</evidence>
<dbReference type="InterPro" id="IPR004017">
    <property type="entry name" value="Cys_rich_dom"/>
</dbReference>
<name>A0ABU3C6W2_9FLAO</name>
<keyword evidence="4" id="KW-0274">FAD</keyword>
<dbReference type="InterPro" id="IPR017896">
    <property type="entry name" value="4Fe4S_Fe-S-bd"/>
</dbReference>